<sequence length="325" mass="34914">MAAKISTFSFTKRLFEPIVWQPGISLVQAVLPDTLQSRLVGTFPEKVNSNRKQKTKESTMVARTQTATEADAAEGNAGATVSGRVEAGAGPEADRCVLDTAFGRAKYYISVIAAMATGMGAASQASGINWRSGSQGLELILNSGREQVHCQYANHDPGFERWTYINGVQHLLRGLPADLDPIEAAILHHAMPPALAEISAKPLAGNQQQDASCGIVRFSNNRNMVQAVIVFIIGLLHSVAISIIPKIAGLTAKAYELEQERRYVPRLTLAASRLLRILKGVFRRFASTAFGEALYTICVYAAEGVTGAATEFAQDMVAEMEMSGG</sequence>
<organism evidence="2 3">
    <name type="scientific">Achaetomium macrosporum</name>
    <dbReference type="NCBI Taxonomy" id="79813"/>
    <lineage>
        <taxon>Eukaryota</taxon>
        <taxon>Fungi</taxon>
        <taxon>Dikarya</taxon>
        <taxon>Ascomycota</taxon>
        <taxon>Pezizomycotina</taxon>
        <taxon>Sordariomycetes</taxon>
        <taxon>Sordariomycetidae</taxon>
        <taxon>Sordariales</taxon>
        <taxon>Chaetomiaceae</taxon>
        <taxon>Achaetomium</taxon>
    </lineage>
</organism>
<feature type="region of interest" description="Disordered" evidence="1">
    <location>
        <begin position="46"/>
        <end position="78"/>
    </location>
</feature>
<evidence type="ECO:0000313" key="3">
    <source>
        <dbReference type="Proteomes" id="UP001303760"/>
    </source>
</evidence>
<name>A0AAN7C9J7_9PEZI</name>
<reference evidence="2" key="2">
    <citation type="submission" date="2023-05" db="EMBL/GenBank/DDBJ databases">
        <authorList>
            <consortium name="Lawrence Berkeley National Laboratory"/>
            <person name="Steindorff A."/>
            <person name="Hensen N."/>
            <person name="Bonometti L."/>
            <person name="Westerberg I."/>
            <person name="Brannstrom I.O."/>
            <person name="Guillou S."/>
            <person name="Cros-Aarteil S."/>
            <person name="Calhoun S."/>
            <person name="Haridas S."/>
            <person name="Kuo A."/>
            <person name="Mondo S."/>
            <person name="Pangilinan J."/>
            <person name="Riley R."/>
            <person name="Labutti K."/>
            <person name="Andreopoulos B."/>
            <person name="Lipzen A."/>
            <person name="Chen C."/>
            <person name="Yanf M."/>
            <person name="Daum C."/>
            <person name="Ng V."/>
            <person name="Clum A."/>
            <person name="Ohm R."/>
            <person name="Martin F."/>
            <person name="Silar P."/>
            <person name="Natvig D."/>
            <person name="Lalanne C."/>
            <person name="Gautier V."/>
            <person name="Ament-Velasquez S.L."/>
            <person name="Kruys A."/>
            <person name="Hutchinson M.I."/>
            <person name="Powell A.J."/>
            <person name="Barry K."/>
            <person name="Miller A.N."/>
            <person name="Grigoriev I.V."/>
            <person name="Debuchy R."/>
            <person name="Gladieux P."/>
            <person name="Thoren M.H."/>
            <person name="Johannesson H."/>
        </authorList>
    </citation>
    <scope>NUCLEOTIDE SEQUENCE</scope>
    <source>
        <strain evidence="2">CBS 532.94</strain>
    </source>
</reference>
<dbReference type="AlphaFoldDB" id="A0AAN7C9J7"/>
<proteinExistence type="predicted"/>
<dbReference type="EMBL" id="MU860145">
    <property type="protein sequence ID" value="KAK4237292.1"/>
    <property type="molecule type" value="Genomic_DNA"/>
</dbReference>
<protein>
    <submittedName>
        <fullName evidence="2">Uncharacterized protein</fullName>
    </submittedName>
</protein>
<accession>A0AAN7C9J7</accession>
<evidence type="ECO:0000256" key="1">
    <source>
        <dbReference type="SAM" id="MobiDB-lite"/>
    </source>
</evidence>
<comment type="caution">
    <text evidence="2">The sequence shown here is derived from an EMBL/GenBank/DDBJ whole genome shotgun (WGS) entry which is preliminary data.</text>
</comment>
<dbReference type="Proteomes" id="UP001303760">
    <property type="component" value="Unassembled WGS sequence"/>
</dbReference>
<keyword evidence="3" id="KW-1185">Reference proteome</keyword>
<reference evidence="2" key="1">
    <citation type="journal article" date="2023" name="Mol. Phylogenet. Evol.">
        <title>Genome-scale phylogeny and comparative genomics of the fungal order Sordariales.</title>
        <authorList>
            <person name="Hensen N."/>
            <person name="Bonometti L."/>
            <person name="Westerberg I."/>
            <person name="Brannstrom I.O."/>
            <person name="Guillou S."/>
            <person name="Cros-Aarteil S."/>
            <person name="Calhoun S."/>
            <person name="Haridas S."/>
            <person name="Kuo A."/>
            <person name="Mondo S."/>
            <person name="Pangilinan J."/>
            <person name="Riley R."/>
            <person name="LaButti K."/>
            <person name="Andreopoulos B."/>
            <person name="Lipzen A."/>
            <person name="Chen C."/>
            <person name="Yan M."/>
            <person name="Daum C."/>
            <person name="Ng V."/>
            <person name="Clum A."/>
            <person name="Steindorff A."/>
            <person name="Ohm R.A."/>
            <person name="Martin F."/>
            <person name="Silar P."/>
            <person name="Natvig D.O."/>
            <person name="Lalanne C."/>
            <person name="Gautier V."/>
            <person name="Ament-Velasquez S.L."/>
            <person name="Kruys A."/>
            <person name="Hutchinson M.I."/>
            <person name="Powell A.J."/>
            <person name="Barry K."/>
            <person name="Miller A.N."/>
            <person name="Grigoriev I.V."/>
            <person name="Debuchy R."/>
            <person name="Gladieux P."/>
            <person name="Hiltunen Thoren M."/>
            <person name="Johannesson H."/>
        </authorList>
    </citation>
    <scope>NUCLEOTIDE SEQUENCE</scope>
    <source>
        <strain evidence="2">CBS 532.94</strain>
    </source>
</reference>
<gene>
    <name evidence="2" type="ORF">C8A03DRAFT_34744</name>
</gene>
<evidence type="ECO:0000313" key="2">
    <source>
        <dbReference type="EMBL" id="KAK4237292.1"/>
    </source>
</evidence>